<dbReference type="STRING" id="1079859.SAMN04515674_102441"/>
<evidence type="ECO:0000313" key="2">
    <source>
        <dbReference type="Proteomes" id="UP000199306"/>
    </source>
</evidence>
<gene>
    <name evidence="1" type="ORF">SAMN04515674_102441</name>
</gene>
<accession>A0A1I5PF97</accession>
<protein>
    <recommendedName>
        <fullName evidence="3">DUF4249 domain-containing protein</fullName>
    </recommendedName>
</protein>
<sequence>MKNILSAIFLFMLLSACETPVKEYNIPYEKSLVIESFISPEDSVIKVSVYKNEQVLIKLPSESGTVPQLNNALVELSGADHKVQLQWYRIPTGKFYSENGVEKPVFDEGYRISAKSFPIIAGETYTLKVSVPDYPEAIANCTVPLNKVSLNNVETIYAEKNENSTLLQTLIVKYRVNPAPESYYNFTVSFLQKFDKYPDLQTTTAHQLLSNENISGNFLISNKFSFTELMNYPADMKLSKEYFEVKIYAINKPFYLYNKSLIEAKRNEGNPFAEPVLTYTNFSGGLGVFAGYNSTPILTIKIK</sequence>
<organism evidence="1 2">
    <name type="scientific">Pseudarcicella hirudinis</name>
    <dbReference type="NCBI Taxonomy" id="1079859"/>
    <lineage>
        <taxon>Bacteria</taxon>
        <taxon>Pseudomonadati</taxon>
        <taxon>Bacteroidota</taxon>
        <taxon>Cytophagia</taxon>
        <taxon>Cytophagales</taxon>
        <taxon>Flectobacillaceae</taxon>
        <taxon>Pseudarcicella</taxon>
    </lineage>
</organism>
<keyword evidence="2" id="KW-1185">Reference proteome</keyword>
<dbReference type="InterPro" id="IPR025345">
    <property type="entry name" value="DUF4249"/>
</dbReference>
<dbReference type="EMBL" id="FOXH01000002">
    <property type="protein sequence ID" value="SFP32557.1"/>
    <property type="molecule type" value="Genomic_DNA"/>
</dbReference>
<evidence type="ECO:0008006" key="3">
    <source>
        <dbReference type="Google" id="ProtNLM"/>
    </source>
</evidence>
<dbReference type="OrthoDB" id="1115009at2"/>
<dbReference type="Proteomes" id="UP000199306">
    <property type="component" value="Unassembled WGS sequence"/>
</dbReference>
<evidence type="ECO:0000313" key="1">
    <source>
        <dbReference type="EMBL" id="SFP32557.1"/>
    </source>
</evidence>
<name>A0A1I5PF97_9BACT</name>
<proteinExistence type="predicted"/>
<dbReference type="PROSITE" id="PS51257">
    <property type="entry name" value="PROKAR_LIPOPROTEIN"/>
    <property type="match status" value="1"/>
</dbReference>
<dbReference type="RefSeq" id="WP_143095154.1">
    <property type="nucleotide sequence ID" value="NZ_FOXH01000002.1"/>
</dbReference>
<dbReference type="AlphaFoldDB" id="A0A1I5PF97"/>
<reference evidence="1 2" key="1">
    <citation type="submission" date="2016-10" db="EMBL/GenBank/DDBJ databases">
        <authorList>
            <person name="de Groot N.N."/>
        </authorList>
    </citation>
    <scope>NUCLEOTIDE SEQUENCE [LARGE SCALE GENOMIC DNA]</scope>
    <source>
        <strain evidence="2">E92,LMG 26720,CCM 7988</strain>
    </source>
</reference>
<dbReference type="Pfam" id="PF14054">
    <property type="entry name" value="DUF4249"/>
    <property type="match status" value="1"/>
</dbReference>